<dbReference type="EMBL" id="KP296186">
    <property type="protein sequence ID" value="AKN80804.1"/>
    <property type="molecule type" value="Genomic_DNA"/>
</dbReference>
<reference evidence="1 2" key="1">
    <citation type="journal article" date="2015" name="J. Virol.">
        <title>A betabaculovirus-encoded gp64 homolog is a functional envelope fusion protein.</title>
        <authorList>
            <person name="Ardisson-Araujo D.M."/>
            <person name="Melo F.L."/>
            <person name="Clem R.J."/>
            <person name="Wolff J.L."/>
            <person name="Ribeiro B.M."/>
        </authorList>
    </citation>
    <scope>NUCLEOTIDE SEQUENCE [LARGE SCALE GENOMIC DNA]</scope>
    <source>
        <strain evidence="1 2">Parana-2009</strain>
    </source>
</reference>
<gene>
    <name evidence="1" type="primary">ORF-74</name>
</gene>
<dbReference type="KEGG" id="vg:26373943"/>
<proteinExistence type="predicted"/>
<evidence type="ECO:0000313" key="1">
    <source>
        <dbReference type="EMBL" id="AKN80804.1"/>
    </source>
</evidence>
<keyword evidence="2" id="KW-1185">Reference proteome</keyword>
<dbReference type="RefSeq" id="YP_009182272.1">
    <property type="nucleotide sequence ID" value="NC_028491.1"/>
</dbReference>
<organism evidence="1 2">
    <name type="scientific">Diatraea saccharalis granulovirus</name>
    <dbReference type="NCBI Taxonomy" id="1675862"/>
    <lineage>
        <taxon>Viruses</taxon>
        <taxon>Viruses incertae sedis</taxon>
        <taxon>Naldaviricetes</taxon>
        <taxon>Lefavirales</taxon>
        <taxon>Baculoviridae</taxon>
        <taxon>Betabaculovirus</taxon>
        <taxon>Betabaculovirus disaccharalis</taxon>
    </lineage>
</organism>
<name>A0A0R7EYZ0_9BBAC</name>
<protein>
    <submittedName>
        <fullName evidence="1">Uncharacterized protein</fullName>
    </submittedName>
</protein>
<dbReference type="Proteomes" id="UP000203433">
    <property type="component" value="Segment"/>
</dbReference>
<accession>A0A0R7EYZ0</accession>
<dbReference type="GeneID" id="26373943"/>
<sequence length="258" mass="30921">MSSSNQSFNLLDAFKNIDIKMSSMNKLEMLCKRFGVKNGINEYYYECLKNKKHLLLNEGEYILDPEIHDCYFDIDRKVRYPTEEEGKFLYDIAEHVDMLRKHEALLREWDLMSRVETLTHPIRYYLYVPKKIEKLIIPNDNATLVLGDRFVVPINKKTQDILLAERKLIRTVIVYIDHTPTFLDKRYGAVLECIGEIKSIFYVRERTPHKEIKHDEDHEDLLARFPFTINYDESSHFYVERQIFNILVDNELYQNWLI</sequence>
<evidence type="ECO:0000313" key="2">
    <source>
        <dbReference type="Proteomes" id="UP000203433"/>
    </source>
</evidence>